<protein>
    <submittedName>
        <fullName evidence="1">Uncharacterized protein</fullName>
    </submittedName>
</protein>
<sequence>MITKEIEINGSKFKITLTDQVIGQVDNLKSLYATAAEDPEIFEEINSQISATINDIAGAVTPEISDSYLDGLIQEVFKAVDDKKSEVEKQIKDKDSKITRKKLKAK</sequence>
<evidence type="ECO:0000313" key="1">
    <source>
        <dbReference type="EMBL" id="AIF19894.1"/>
    </source>
</evidence>
<proteinExistence type="predicted"/>
<dbReference type="AlphaFoldDB" id="A0A075HW03"/>
<accession>A0A075HW03</accession>
<name>A0A075HW03_9ARCH</name>
<reference evidence="1" key="1">
    <citation type="journal article" date="2014" name="Genome Biol. Evol.">
        <title>Pangenome evidence for extensive interdomain horizontal transfer affecting lineage core and shell genes in uncultured planktonic thaumarchaeota and euryarchaeota.</title>
        <authorList>
            <person name="Deschamps P."/>
            <person name="Zivanovic Y."/>
            <person name="Moreira D."/>
            <person name="Rodriguez-Valera F."/>
            <person name="Lopez-Garcia P."/>
        </authorList>
    </citation>
    <scope>NUCLEOTIDE SEQUENCE</scope>
</reference>
<organism evidence="1">
    <name type="scientific">uncultured marine thaumarchaeote KM3_87_H02</name>
    <dbReference type="NCBI Taxonomy" id="1456331"/>
    <lineage>
        <taxon>Archaea</taxon>
        <taxon>Nitrososphaerota</taxon>
        <taxon>environmental samples</taxon>
    </lineage>
</organism>
<dbReference type="EMBL" id="KF901150">
    <property type="protein sequence ID" value="AIF19894.1"/>
    <property type="molecule type" value="Genomic_DNA"/>
</dbReference>